<name>A0AA90PR02_9HELI</name>
<dbReference type="PANTHER" id="PTHR30509:SF9">
    <property type="entry name" value="MULTIDRUG RESISTANCE PROTEIN MDTO"/>
    <property type="match status" value="1"/>
</dbReference>
<feature type="transmembrane region" description="Helical" evidence="7">
    <location>
        <begin position="360"/>
        <end position="382"/>
    </location>
</feature>
<evidence type="ECO:0000256" key="4">
    <source>
        <dbReference type="ARBA" id="ARBA00022989"/>
    </source>
</evidence>
<dbReference type="Proteomes" id="UP001177258">
    <property type="component" value="Unassembled WGS sequence"/>
</dbReference>
<reference evidence="10 12" key="1">
    <citation type="submission" date="2023-07" db="EMBL/GenBank/DDBJ databases">
        <title>Unpublished Manusciprt.</title>
        <authorList>
            <person name="Aydin F."/>
            <person name="Tarhane S."/>
            <person name="Saticioglu I.B."/>
            <person name="Karakaya E."/>
            <person name="Abay S."/>
            <person name="Guran O."/>
            <person name="Bozkurt E."/>
            <person name="Uzum N."/>
            <person name="Olgun K."/>
            <person name="Jablonski D."/>
        </authorList>
    </citation>
    <scope>NUCLEOTIDE SEQUENCE</scope>
    <source>
        <strain evidence="12">faydin-H75</strain>
        <strain evidence="10">Faydin-H76</strain>
    </source>
</reference>
<comment type="subcellular location">
    <subcellularLocation>
        <location evidence="1">Cell membrane</location>
        <topology evidence="1">Multi-pass membrane protein</topology>
    </subcellularLocation>
</comment>
<feature type="transmembrane region" description="Helical" evidence="7">
    <location>
        <begin position="21"/>
        <end position="38"/>
    </location>
</feature>
<dbReference type="RefSeq" id="WP_305516517.1">
    <property type="nucleotide sequence ID" value="NZ_JAUPEV010000002.1"/>
</dbReference>
<comment type="caution">
    <text evidence="10">The sequence shown here is derived from an EMBL/GenBank/DDBJ whole genome shotgun (WGS) entry which is preliminary data.</text>
</comment>
<organism evidence="10 11">
    <name type="scientific">Helicobacter cappadocius</name>
    <dbReference type="NCBI Taxonomy" id="3063998"/>
    <lineage>
        <taxon>Bacteria</taxon>
        <taxon>Pseudomonadati</taxon>
        <taxon>Campylobacterota</taxon>
        <taxon>Epsilonproteobacteria</taxon>
        <taxon>Campylobacterales</taxon>
        <taxon>Helicobacteraceae</taxon>
        <taxon>Helicobacter</taxon>
    </lineage>
</organism>
<keyword evidence="5 7" id="KW-0472">Membrane</keyword>
<gene>
    <name evidence="9" type="ORF">Q5I04_01915</name>
    <name evidence="10" type="ORF">Q5I06_01915</name>
</gene>
<evidence type="ECO:0000313" key="9">
    <source>
        <dbReference type="EMBL" id="MDO7252675.1"/>
    </source>
</evidence>
<dbReference type="EMBL" id="JAUPEV010000002">
    <property type="protein sequence ID" value="MDO7252675.1"/>
    <property type="molecule type" value="Genomic_DNA"/>
</dbReference>
<keyword evidence="3 7" id="KW-0812">Transmembrane</keyword>
<dbReference type="EMBL" id="JAUYZK010000002">
    <property type="protein sequence ID" value="MDP2538542.1"/>
    <property type="molecule type" value="Genomic_DNA"/>
</dbReference>
<evidence type="ECO:0000313" key="12">
    <source>
        <dbReference type="Proteomes" id="UP001240777"/>
    </source>
</evidence>
<feature type="transmembrane region" description="Helical" evidence="7">
    <location>
        <begin position="94"/>
        <end position="112"/>
    </location>
</feature>
<feature type="transmembrane region" description="Helical" evidence="7">
    <location>
        <begin position="119"/>
        <end position="140"/>
    </location>
</feature>
<feature type="transmembrane region" description="Helical" evidence="7">
    <location>
        <begin position="446"/>
        <end position="463"/>
    </location>
</feature>
<evidence type="ECO:0000256" key="1">
    <source>
        <dbReference type="ARBA" id="ARBA00004651"/>
    </source>
</evidence>
<feature type="transmembrane region" description="Helical" evidence="7">
    <location>
        <begin position="71"/>
        <end position="88"/>
    </location>
</feature>
<feature type="transmembrane region" description="Helical" evidence="7">
    <location>
        <begin position="44"/>
        <end position="62"/>
    </location>
</feature>
<feature type="transmembrane region" description="Helical" evidence="7">
    <location>
        <begin position="424"/>
        <end position="440"/>
    </location>
</feature>
<dbReference type="Proteomes" id="UP001240777">
    <property type="component" value="Unassembled WGS sequence"/>
</dbReference>
<feature type="transmembrane region" description="Helical" evidence="7">
    <location>
        <begin position="402"/>
        <end position="419"/>
    </location>
</feature>
<keyword evidence="4 7" id="KW-1133">Transmembrane helix</keyword>
<evidence type="ECO:0000256" key="3">
    <source>
        <dbReference type="ARBA" id="ARBA00022692"/>
    </source>
</evidence>
<dbReference type="GO" id="GO:0005886">
    <property type="term" value="C:plasma membrane"/>
    <property type="evidence" value="ECO:0007669"/>
    <property type="project" value="UniProtKB-SubCell"/>
</dbReference>
<evidence type="ECO:0000256" key="6">
    <source>
        <dbReference type="ARBA" id="ARBA00043993"/>
    </source>
</evidence>
<dbReference type="Pfam" id="PF13515">
    <property type="entry name" value="FUSC_2"/>
    <property type="match status" value="1"/>
</dbReference>
<evidence type="ECO:0000256" key="2">
    <source>
        <dbReference type="ARBA" id="ARBA00022475"/>
    </source>
</evidence>
<accession>A0AA90PR02</accession>
<dbReference type="AlphaFoldDB" id="A0AA90PR02"/>
<dbReference type="InterPro" id="IPR049453">
    <property type="entry name" value="Memb_transporter_dom"/>
</dbReference>
<feature type="transmembrane region" description="Helical" evidence="7">
    <location>
        <begin position="475"/>
        <end position="493"/>
    </location>
</feature>
<keyword evidence="2" id="KW-1003">Cell membrane</keyword>
<keyword evidence="12" id="KW-1185">Reference proteome</keyword>
<evidence type="ECO:0000256" key="7">
    <source>
        <dbReference type="SAM" id="Phobius"/>
    </source>
</evidence>
<feature type="transmembrane region" description="Helical" evidence="7">
    <location>
        <begin position="146"/>
        <end position="165"/>
    </location>
</feature>
<evidence type="ECO:0000259" key="8">
    <source>
        <dbReference type="Pfam" id="PF13515"/>
    </source>
</evidence>
<feature type="domain" description="Integral membrane bound transporter" evidence="8">
    <location>
        <begin position="365"/>
        <end position="486"/>
    </location>
</feature>
<comment type="similarity">
    <text evidence="6">Belongs to the YccS/YhfK family.</text>
</comment>
<reference evidence="9 11" key="3">
    <citation type="journal article" date="2024" name="Syst. Appl. Microbiol.">
        <title>Helicobacter cappadocius sp. nov., from lizards: The first psychrotrophic Helicobacter species.</title>
        <authorList>
            <person name="Aydin F."/>
            <person name="Tarhane S."/>
            <person name="Karakaya E."/>
            <person name="Abay S."/>
            <person name="Kayman T."/>
            <person name="Guran O."/>
            <person name="Bozkurt E."/>
            <person name="Uzum N."/>
            <person name="Avci A."/>
            <person name="Olgun K."/>
            <person name="Jablonski D."/>
            <person name="Guran C."/>
            <person name="Burcin Saticioglu I."/>
        </authorList>
    </citation>
    <scope>NUCLEOTIDE SEQUENCE [LARGE SCALE GENOMIC DNA]</scope>
    <source>
        <strain evidence="9">Faydin-H75</strain>
        <strain evidence="11">faydin-H76</strain>
    </source>
</reference>
<evidence type="ECO:0000256" key="5">
    <source>
        <dbReference type="ARBA" id="ARBA00023136"/>
    </source>
</evidence>
<evidence type="ECO:0000313" key="11">
    <source>
        <dbReference type="Proteomes" id="UP001177258"/>
    </source>
</evidence>
<dbReference type="PANTHER" id="PTHR30509">
    <property type="entry name" value="P-HYDROXYBENZOIC ACID EFFLUX PUMP SUBUNIT-RELATED"/>
    <property type="match status" value="1"/>
</dbReference>
<evidence type="ECO:0000313" key="10">
    <source>
        <dbReference type="EMBL" id="MDP2538542.1"/>
    </source>
</evidence>
<proteinExistence type="inferred from homology"/>
<protein>
    <submittedName>
        <fullName evidence="10">FUSC family protein</fullName>
    </submittedName>
</protein>
<reference evidence="9" key="2">
    <citation type="submission" date="2023-07" db="EMBL/GenBank/DDBJ databases">
        <authorList>
            <person name="Aydin F."/>
            <person name="Tarhane S."/>
            <person name="Saticioglu I.B."/>
            <person name="Karakaya E."/>
            <person name="Abay S."/>
            <person name="Guran O."/>
            <person name="Bozkurt E."/>
            <person name="Uzum N."/>
            <person name="Olgun K."/>
            <person name="Jablonski D."/>
        </authorList>
    </citation>
    <scope>NUCLEOTIDE SEQUENCE</scope>
    <source>
        <strain evidence="9">Faydin-H75</strain>
    </source>
</reference>
<sequence>MKNHFLRYVYVYDPGYFSLIYSLKTLIAVFLSIVINYFLFGSSILVWAALSPIYIYFLNTLIGDKNKIRHLTLFILLSCLAVFIFSIFSALGLWLFLPVVLMAFIVGISSVYSIDLQKVLNMVLINGLVACIYVNSNIPIMLEDEILTIFIGGFIGILMLFFISIGKYGKFTKKNFPSLLFDLELMIGNISNSKDYFKIRNQTLLQIESIKHILNSRAGKIKDPHIIKNTKRTLFYLYRIEEIYHSINSIHYYFNTNKIDDLFYQIKDEIVMNLRELSKMFYGSRPNLSREILQRVLLSDCNKVFVSSVKIIYNKIESFRRGGEEEAYLAQAMPSKKFKDILDSITDLSPVCRYSIKYSLTLGATIFIAQFLKIDHGIWIAIGAMAIMRPNLGSIKDISKDYFLGTFVGLFCGIVFVSLFERTFVFYPLFIIVLFLFIYFRVYPYAIWSGVMMVAFVMMFSMLREDFLELIFGRLLDILIAFCVVFGAFWFIWPKYSGDDVMPSIKENITFLQKLLALIDKNLENLSVKKREFINLESGFFNQYNLLSASINDAKEEKNTYSKKDIANAQKALESIDSLNQSTNKLYDYLCHFENLNENKEIFNNDVKLVLTRYEMLIKLIDGLPYYFKEEKDGRFLATDDKFNMMIEDIFILQNQLYLATLSNMKY</sequence>